<name>A0A2L2BR99_9MICO</name>
<dbReference type="KEGG" id="psai:C3B54_111240"/>
<dbReference type="RefSeq" id="WP_104913702.1">
    <property type="nucleotide sequence ID" value="NZ_CP026923.1"/>
</dbReference>
<dbReference type="OrthoDB" id="7107936at2"/>
<dbReference type="Proteomes" id="UP000243077">
    <property type="component" value="Chromosome"/>
</dbReference>
<gene>
    <name evidence="2" type="ORF">C3B54_111240</name>
</gene>
<sequence length="80" mass="8457">MSPNLLVRSVPADTHAALVRRAASEGKSLQEYVLGLLQASADKPTMAEVMAEIESGLKATPNPALNTEEIVATIRAVRDA</sequence>
<reference evidence="2 3" key="1">
    <citation type="submission" date="2018-02" db="EMBL/GenBank/DDBJ databases">
        <title>Complete genome of the streamlined marine actinobacterium Pontimonas salivibrio CL-TW6 adapted to coastal planktonic lifestype.</title>
        <authorList>
            <person name="Cho B.C."/>
            <person name="Hardies S.C."/>
            <person name="Jang G.I."/>
            <person name="Hwang C.Y."/>
        </authorList>
    </citation>
    <scope>NUCLEOTIDE SEQUENCE [LARGE SCALE GENOMIC DNA]</scope>
    <source>
        <strain evidence="2 3">CL-TW6</strain>
    </source>
</reference>
<feature type="domain" description="Antitoxin FitA-like ribbon-helix-helix" evidence="1">
    <location>
        <begin position="3"/>
        <end position="40"/>
    </location>
</feature>
<dbReference type="InterPro" id="IPR053853">
    <property type="entry name" value="FitA-like_RHH"/>
</dbReference>
<keyword evidence="3" id="KW-1185">Reference proteome</keyword>
<evidence type="ECO:0000313" key="2">
    <source>
        <dbReference type="EMBL" id="AVG24190.1"/>
    </source>
</evidence>
<organism evidence="2 3">
    <name type="scientific">Pontimonas salivibrio</name>
    <dbReference type="NCBI Taxonomy" id="1159327"/>
    <lineage>
        <taxon>Bacteria</taxon>
        <taxon>Bacillati</taxon>
        <taxon>Actinomycetota</taxon>
        <taxon>Actinomycetes</taxon>
        <taxon>Micrococcales</taxon>
        <taxon>Microbacteriaceae</taxon>
        <taxon>Pontimonas</taxon>
    </lineage>
</organism>
<dbReference type="Pfam" id="PF22513">
    <property type="entry name" value="FitA-like_RHH"/>
    <property type="match status" value="1"/>
</dbReference>
<protein>
    <submittedName>
        <fullName evidence="2">RHH domain-containing antitoxin</fullName>
    </submittedName>
</protein>
<evidence type="ECO:0000313" key="3">
    <source>
        <dbReference type="Proteomes" id="UP000243077"/>
    </source>
</evidence>
<dbReference type="InterPro" id="IPR010985">
    <property type="entry name" value="Ribbon_hlx_hlx"/>
</dbReference>
<evidence type="ECO:0000259" key="1">
    <source>
        <dbReference type="Pfam" id="PF22513"/>
    </source>
</evidence>
<dbReference type="AlphaFoldDB" id="A0A2L2BR99"/>
<dbReference type="EMBL" id="CP026923">
    <property type="protein sequence ID" value="AVG24190.1"/>
    <property type="molecule type" value="Genomic_DNA"/>
</dbReference>
<dbReference type="SUPFAM" id="SSF47598">
    <property type="entry name" value="Ribbon-helix-helix"/>
    <property type="match status" value="1"/>
</dbReference>
<proteinExistence type="predicted"/>
<accession>A0A2L2BR99</accession>
<dbReference type="GO" id="GO:0006355">
    <property type="term" value="P:regulation of DNA-templated transcription"/>
    <property type="evidence" value="ECO:0007669"/>
    <property type="project" value="InterPro"/>
</dbReference>